<dbReference type="InterPro" id="IPR041664">
    <property type="entry name" value="AAA_16"/>
</dbReference>
<comment type="caution">
    <text evidence="4">The sequence shown here is derived from an EMBL/GenBank/DDBJ whole genome shotgun (WGS) entry which is preliminary data.</text>
</comment>
<reference evidence="5" key="1">
    <citation type="journal article" date="2019" name="Int. J. Syst. Evol. Microbiol.">
        <title>The Global Catalogue of Microorganisms (GCM) 10K type strain sequencing project: providing services to taxonomists for standard genome sequencing and annotation.</title>
        <authorList>
            <consortium name="The Broad Institute Genomics Platform"/>
            <consortium name="The Broad Institute Genome Sequencing Center for Infectious Disease"/>
            <person name="Wu L."/>
            <person name="Ma J."/>
        </authorList>
    </citation>
    <scope>NUCLEOTIDE SEQUENCE [LARGE SCALE GENOMIC DNA]</scope>
    <source>
        <strain evidence="5">CCM 7043</strain>
    </source>
</reference>
<dbReference type="Pfam" id="PF13191">
    <property type="entry name" value="AAA_16"/>
    <property type="match status" value="1"/>
</dbReference>
<dbReference type="CDD" id="cd06170">
    <property type="entry name" value="LuxR_C_like"/>
    <property type="match status" value="1"/>
</dbReference>
<gene>
    <name evidence="4" type="ORF">ACFSJD_35840</name>
</gene>
<dbReference type="PANTHER" id="PTHR16305">
    <property type="entry name" value="TESTICULAR SOLUBLE ADENYLYL CYCLASE"/>
    <property type="match status" value="1"/>
</dbReference>
<dbReference type="PANTHER" id="PTHR16305:SF35">
    <property type="entry name" value="TRANSCRIPTIONAL ACTIVATOR DOMAIN"/>
    <property type="match status" value="1"/>
</dbReference>
<dbReference type="SUPFAM" id="SSF52540">
    <property type="entry name" value="P-loop containing nucleoside triphosphate hydrolases"/>
    <property type="match status" value="1"/>
</dbReference>
<dbReference type="SUPFAM" id="SSF46894">
    <property type="entry name" value="C-terminal effector domain of the bipartite response regulators"/>
    <property type="match status" value="1"/>
</dbReference>
<accession>A0ABW4F8T9</accession>
<name>A0ABW4F8T9_9PSEU</name>
<sequence length="989" mass="106135">MSSKSSEPGRHRAILTAVDAGGCAPDGQVDDARWPRSAAEALDEGRTFRATAACPTVAPEDGRAAGWSTVRDHGTAFVGRAAELAALRCTLDSAVAGQGSALVIRGEPGIGKTELLRTLRAEAELRGMSTLVSTGVEAEDRFPYAALHQLLYPLAGLLERLSPAQRRALLGAFRVEAMQEDKFTVALATLELLAEAAAAGPVLLLVDDAQWLDEPSAEVLGFVARRLGGHRIFAAVAARSGHGEPLGRSGLPERALSRLSPDDAERLLTAQAPDLDAGARTHILTQAAGHPLALIELPRTNPSARTLLPGNWSVAPLTERLERTFAGRLRELSADARAFLLTLAADTACGLGVVMDAASMISPEPVTTDAVQQAVDVGIVEYADAGLRFSHPLMRSAIYSTAGLHDRLAAHRALATAMRRRPKQAIWHRAAAALGPDDQLAEELEQLACAASGRQAATVALTALQRAAALASDTERRSALLVRAAELATEVGAHREARALLDEADPGELSTVGRARLLNVAEAVAFDPHDGDRWIAQLTRAAGTASGAGEHELAGSLLWRAATRCFFQGASPSARSEIVAQAEALDSVEQNPLALAVLAYASPERCGRDVLDRLERLNGRELDADGLRLLGSAHLVLGDFPRCVDQLKRAADVCRIQERTGMLARMLGANAYVRIWLGDLDRAHAESEEAHGIARENGEHFTAAATRINIALVSALRGDQHTAQRQLENIASSRLVPGMRYILAGARHARGLLAMLDGRPTEAFEHLAATFDVDQDCYHPVIRWWLAPDLADAAVASGNTAQARELLGDLPALARRLSTPMLILATSYTAAVLAPETEEDDRYQEALLGEVGGWSLYRARLQLHHGKRLRRRRRPLDAKEPLRRARNVFDELGVRPWADEARAELRATGEASSRRTVGISGQLSAQELQIATLAADGLTNRQIAERLYLSHRTVGSHLYRIYPRLGIANRAQLRNALDRTGCAGAEESA</sequence>
<dbReference type="Proteomes" id="UP001597114">
    <property type="component" value="Unassembled WGS sequence"/>
</dbReference>
<dbReference type="SMART" id="SM00421">
    <property type="entry name" value="HTH_LUXR"/>
    <property type="match status" value="1"/>
</dbReference>
<dbReference type="EMBL" id="JBHUCO010000051">
    <property type="protein sequence ID" value="MFD1522909.1"/>
    <property type="molecule type" value="Genomic_DNA"/>
</dbReference>
<dbReference type="RefSeq" id="WP_344719670.1">
    <property type="nucleotide sequence ID" value="NZ_BAAAUS010000005.1"/>
</dbReference>
<organism evidence="4 5">
    <name type="scientific">Pseudonocardia yunnanensis</name>
    <dbReference type="NCBI Taxonomy" id="58107"/>
    <lineage>
        <taxon>Bacteria</taxon>
        <taxon>Bacillati</taxon>
        <taxon>Actinomycetota</taxon>
        <taxon>Actinomycetes</taxon>
        <taxon>Pseudonocardiales</taxon>
        <taxon>Pseudonocardiaceae</taxon>
        <taxon>Pseudonocardia</taxon>
    </lineage>
</organism>
<keyword evidence="5" id="KW-1185">Reference proteome</keyword>
<dbReference type="Pfam" id="PF00196">
    <property type="entry name" value="GerE"/>
    <property type="match status" value="1"/>
</dbReference>
<dbReference type="PRINTS" id="PR00038">
    <property type="entry name" value="HTHLUXR"/>
</dbReference>
<feature type="domain" description="HTH luxR-type" evidence="3">
    <location>
        <begin position="916"/>
        <end position="981"/>
    </location>
</feature>
<evidence type="ECO:0000256" key="2">
    <source>
        <dbReference type="ARBA" id="ARBA00022840"/>
    </source>
</evidence>
<evidence type="ECO:0000256" key="1">
    <source>
        <dbReference type="ARBA" id="ARBA00022741"/>
    </source>
</evidence>
<evidence type="ECO:0000313" key="5">
    <source>
        <dbReference type="Proteomes" id="UP001597114"/>
    </source>
</evidence>
<dbReference type="InterPro" id="IPR027417">
    <property type="entry name" value="P-loop_NTPase"/>
</dbReference>
<protein>
    <submittedName>
        <fullName evidence="4">AAA family ATPase</fullName>
    </submittedName>
</protein>
<dbReference type="PROSITE" id="PS00622">
    <property type="entry name" value="HTH_LUXR_1"/>
    <property type="match status" value="1"/>
</dbReference>
<dbReference type="InterPro" id="IPR036388">
    <property type="entry name" value="WH-like_DNA-bd_sf"/>
</dbReference>
<dbReference type="Gene3D" id="1.10.10.10">
    <property type="entry name" value="Winged helix-like DNA-binding domain superfamily/Winged helix DNA-binding domain"/>
    <property type="match status" value="1"/>
</dbReference>
<keyword evidence="2" id="KW-0067">ATP-binding</keyword>
<proteinExistence type="predicted"/>
<keyword evidence="1" id="KW-0547">Nucleotide-binding</keyword>
<dbReference type="SUPFAM" id="SSF48452">
    <property type="entry name" value="TPR-like"/>
    <property type="match status" value="1"/>
</dbReference>
<dbReference type="Gene3D" id="3.40.50.300">
    <property type="entry name" value="P-loop containing nucleotide triphosphate hydrolases"/>
    <property type="match status" value="1"/>
</dbReference>
<dbReference type="PROSITE" id="PS50043">
    <property type="entry name" value="HTH_LUXR_2"/>
    <property type="match status" value="1"/>
</dbReference>
<dbReference type="InterPro" id="IPR000792">
    <property type="entry name" value="Tscrpt_reg_LuxR_C"/>
</dbReference>
<dbReference type="InterPro" id="IPR011990">
    <property type="entry name" value="TPR-like_helical_dom_sf"/>
</dbReference>
<evidence type="ECO:0000313" key="4">
    <source>
        <dbReference type="EMBL" id="MFD1522909.1"/>
    </source>
</evidence>
<dbReference type="Gene3D" id="1.25.40.10">
    <property type="entry name" value="Tetratricopeptide repeat domain"/>
    <property type="match status" value="1"/>
</dbReference>
<evidence type="ECO:0000259" key="3">
    <source>
        <dbReference type="PROSITE" id="PS50043"/>
    </source>
</evidence>
<dbReference type="InterPro" id="IPR016032">
    <property type="entry name" value="Sig_transdc_resp-reg_C-effctor"/>
</dbReference>